<dbReference type="Proteomes" id="UP000009328">
    <property type="component" value="Unassembled WGS sequence"/>
</dbReference>
<organism evidence="3 4">
    <name type="scientific">Wickerhamomyces ciferrii (strain ATCC 14091 / BCRC 22168 / CBS 111 / JCM 3599 / NBRC 0793 / NRRL Y-1031 F-60-10)</name>
    <name type="common">Yeast</name>
    <name type="synonym">Pichia ciferrii</name>
    <dbReference type="NCBI Taxonomy" id="1206466"/>
    <lineage>
        <taxon>Eukaryota</taxon>
        <taxon>Fungi</taxon>
        <taxon>Dikarya</taxon>
        <taxon>Ascomycota</taxon>
        <taxon>Saccharomycotina</taxon>
        <taxon>Saccharomycetes</taxon>
        <taxon>Phaffomycetales</taxon>
        <taxon>Wickerhamomycetaceae</taxon>
        <taxon>Wickerhamomyces</taxon>
    </lineage>
</organism>
<proteinExistence type="predicted"/>
<name>K0KY67_WICCF</name>
<keyword evidence="1" id="KW-0175">Coiled coil</keyword>
<gene>
    <name evidence="3" type="ORF">BN7_5631</name>
</gene>
<evidence type="ECO:0000313" key="4">
    <source>
        <dbReference type="Proteomes" id="UP000009328"/>
    </source>
</evidence>
<feature type="transmembrane region" description="Helical" evidence="2">
    <location>
        <begin position="330"/>
        <end position="350"/>
    </location>
</feature>
<evidence type="ECO:0000256" key="1">
    <source>
        <dbReference type="SAM" id="Coils"/>
    </source>
</evidence>
<sequence>MNGNKHTINTHEQPQEQVQEQSLEDSISSLLSQVSNDSLNFEYKSITSSFKKSAKLFINKKFLDSYNIIKTIIYESIDLKNQNIISEYEFINIWSLYFNLLDIFLNKSIISIPKSEKDSIYQKLFKSNEFWNIFQNQLNQIVDPKLIVLLVLIKLNNNEIDTDELQNLRQQIDLYMVNFTSIYNINDQLAESNHEKLQSFNELLEIYHVFLLSKLNEFEESEYLINSNPYIFDKIEMISKLYQTKKDIEESIKKQKELKAKKIEELRKRKELQQKEDEELKKQKEFEKQQKELIKSQRNHNKKISKSITSSKDTTIFEIIKKRFFKNSQLLQNNQILFIIFTLISLLLFVKNHKILTLNNKIRPILTNIWNKLNTTLKMAFQVTYM</sequence>
<keyword evidence="2" id="KW-1133">Transmembrane helix</keyword>
<evidence type="ECO:0000256" key="2">
    <source>
        <dbReference type="SAM" id="Phobius"/>
    </source>
</evidence>
<dbReference type="AlphaFoldDB" id="K0KY67"/>
<protein>
    <submittedName>
        <fullName evidence="3">Uncharacterized protein</fullName>
    </submittedName>
</protein>
<dbReference type="InParanoid" id="K0KY67"/>
<dbReference type="EMBL" id="CAIF01000223">
    <property type="protein sequence ID" value="CCH46043.1"/>
    <property type="molecule type" value="Genomic_DNA"/>
</dbReference>
<keyword evidence="4" id="KW-1185">Reference proteome</keyword>
<comment type="caution">
    <text evidence="3">The sequence shown here is derived from an EMBL/GenBank/DDBJ whole genome shotgun (WGS) entry which is preliminary data.</text>
</comment>
<accession>K0KY67</accession>
<feature type="coiled-coil region" evidence="1">
    <location>
        <begin position="238"/>
        <end position="292"/>
    </location>
</feature>
<evidence type="ECO:0000313" key="3">
    <source>
        <dbReference type="EMBL" id="CCH46043.1"/>
    </source>
</evidence>
<keyword evidence="2" id="KW-0812">Transmembrane</keyword>
<dbReference type="HOGENOM" id="CLU_716120_0_0_1"/>
<reference evidence="3 4" key="1">
    <citation type="journal article" date="2012" name="Eukaryot. Cell">
        <title>Draft genome sequence of Wickerhamomyces ciferrii NRRL Y-1031 F-60-10.</title>
        <authorList>
            <person name="Schneider J."/>
            <person name="Andrea H."/>
            <person name="Blom J."/>
            <person name="Jaenicke S."/>
            <person name="Ruckert C."/>
            <person name="Schorsch C."/>
            <person name="Szczepanowski R."/>
            <person name="Farwick M."/>
            <person name="Goesmann A."/>
            <person name="Puhler A."/>
            <person name="Schaffer S."/>
            <person name="Tauch A."/>
            <person name="Kohler T."/>
            <person name="Brinkrolf K."/>
        </authorList>
    </citation>
    <scope>NUCLEOTIDE SEQUENCE [LARGE SCALE GENOMIC DNA]</scope>
    <source>
        <strain evidence="4">ATCC 14091 / BCRC 22168 / CBS 111 / JCM 3599 / NBRC 0793 / NRRL Y-1031 F-60-10</strain>
    </source>
</reference>
<keyword evidence="2" id="KW-0472">Membrane</keyword>
<dbReference type="STRING" id="1206466.K0KY67"/>